<dbReference type="InterPro" id="IPR050766">
    <property type="entry name" value="Bact_Lucif_Oxidored"/>
</dbReference>
<dbReference type="Pfam" id="PF00296">
    <property type="entry name" value="Bac_luciferase"/>
    <property type="match status" value="1"/>
</dbReference>
<protein>
    <submittedName>
        <fullName evidence="4">LLM class flavin-dependent oxidoreductase</fullName>
    </submittedName>
</protein>
<dbReference type="Proteomes" id="UP001500635">
    <property type="component" value="Unassembled WGS sequence"/>
</dbReference>
<feature type="domain" description="Luciferase-like" evidence="3">
    <location>
        <begin position="17"/>
        <end position="313"/>
    </location>
</feature>
<evidence type="ECO:0000259" key="3">
    <source>
        <dbReference type="Pfam" id="PF00296"/>
    </source>
</evidence>
<dbReference type="InterPro" id="IPR036661">
    <property type="entry name" value="Luciferase-like_sf"/>
</dbReference>
<sequence>MKYGLYEQGYVRRGADPLERVRQVVAEAQAAEWYGLEFFGVSEQHFKFPTNSTGAIDTVLSWVAATTENLRLMPSAVIPALAHPLAVAERWATIDVLSGGRLDFAVGRGNTPKTADAFQIPIPETNARTMESLAIIMKAWSGEEFSHRGEFWQFDNLRVHPRPIQSPVPRVSLAAISVGACQLAGGNRIGLVATSNNVRWSQVHDRIGAYRAAWETGEVFPGAAPSSNVNLQVPIHVAKTSQLAREQVEFGIVEYCNRVMKQDLLNHRLTYGTEKGMDTTGEFYDNFQGLLDLTPLAVGSPQYCIEKLVRVHEEFNVDEITLHVDYASHEDLLECIRLIGEEVLPEVKRLTNKSVSMRYNSTGAATTTIDS</sequence>
<dbReference type="PANTHER" id="PTHR30137">
    <property type="entry name" value="LUCIFERASE-LIKE MONOOXYGENASE"/>
    <property type="match status" value="1"/>
</dbReference>
<name>A0ABP8K8L2_9ACTN</name>
<dbReference type="PANTHER" id="PTHR30137:SF8">
    <property type="entry name" value="BLR5498 PROTEIN"/>
    <property type="match status" value="1"/>
</dbReference>
<dbReference type="InterPro" id="IPR011251">
    <property type="entry name" value="Luciferase-like_dom"/>
</dbReference>
<evidence type="ECO:0000256" key="1">
    <source>
        <dbReference type="ARBA" id="ARBA00023002"/>
    </source>
</evidence>
<dbReference type="RefSeq" id="WP_344999929.1">
    <property type="nucleotide sequence ID" value="NZ_BAABFR010000096.1"/>
</dbReference>
<evidence type="ECO:0000256" key="2">
    <source>
        <dbReference type="ARBA" id="ARBA00023033"/>
    </source>
</evidence>
<proteinExistence type="predicted"/>
<gene>
    <name evidence="4" type="ORF">GCM10023147_42830</name>
</gene>
<keyword evidence="2" id="KW-0503">Monooxygenase</keyword>
<accession>A0ABP8K8L2</accession>
<keyword evidence="1" id="KW-0560">Oxidoreductase</keyword>
<evidence type="ECO:0000313" key="5">
    <source>
        <dbReference type="Proteomes" id="UP001500635"/>
    </source>
</evidence>
<keyword evidence="5" id="KW-1185">Reference proteome</keyword>
<comment type="caution">
    <text evidence="4">The sequence shown here is derived from an EMBL/GenBank/DDBJ whole genome shotgun (WGS) entry which is preliminary data.</text>
</comment>
<dbReference type="EMBL" id="BAABFR010000096">
    <property type="protein sequence ID" value="GAA4402353.1"/>
    <property type="molecule type" value="Genomic_DNA"/>
</dbReference>
<evidence type="ECO:0000313" key="4">
    <source>
        <dbReference type="EMBL" id="GAA4402353.1"/>
    </source>
</evidence>
<organism evidence="4 5">
    <name type="scientific">Tsukamurella soli</name>
    <dbReference type="NCBI Taxonomy" id="644556"/>
    <lineage>
        <taxon>Bacteria</taxon>
        <taxon>Bacillati</taxon>
        <taxon>Actinomycetota</taxon>
        <taxon>Actinomycetes</taxon>
        <taxon>Mycobacteriales</taxon>
        <taxon>Tsukamurellaceae</taxon>
        <taxon>Tsukamurella</taxon>
    </lineage>
</organism>
<dbReference type="Gene3D" id="3.20.20.30">
    <property type="entry name" value="Luciferase-like domain"/>
    <property type="match status" value="1"/>
</dbReference>
<dbReference type="SUPFAM" id="SSF51679">
    <property type="entry name" value="Bacterial luciferase-like"/>
    <property type="match status" value="1"/>
</dbReference>
<reference evidence="5" key="1">
    <citation type="journal article" date="2019" name="Int. J. Syst. Evol. Microbiol.">
        <title>The Global Catalogue of Microorganisms (GCM) 10K type strain sequencing project: providing services to taxonomists for standard genome sequencing and annotation.</title>
        <authorList>
            <consortium name="The Broad Institute Genomics Platform"/>
            <consortium name="The Broad Institute Genome Sequencing Center for Infectious Disease"/>
            <person name="Wu L."/>
            <person name="Ma J."/>
        </authorList>
    </citation>
    <scope>NUCLEOTIDE SEQUENCE [LARGE SCALE GENOMIC DNA]</scope>
    <source>
        <strain evidence="5">JCM 17688</strain>
    </source>
</reference>